<evidence type="ECO:0000313" key="12">
    <source>
        <dbReference type="Proteomes" id="UP000747542"/>
    </source>
</evidence>
<feature type="transmembrane region" description="Helical" evidence="10">
    <location>
        <begin position="73"/>
        <end position="91"/>
    </location>
</feature>
<feature type="transmembrane region" description="Helical" evidence="10">
    <location>
        <begin position="41"/>
        <end position="61"/>
    </location>
</feature>
<dbReference type="GO" id="GO:0016020">
    <property type="term" value="C:membrane"/>
    <property type="evidence" value="ECO:0007669"/>
    <property type="project" value="UniProtKB-SubCell"/>
</dbReference>
<comment type="caution">
    <text evidence="11">The sequence shown here is derived from an EMBL/GenBank/DDBJ whole genome shotgun (WGS) entry which is preliminary data.</text>
</comment>
<feature type="transmembrane region" description="Helical" evidence="10">
    <location>
        <begin position="167"/>
        <end position="191"/>
    </location>
</feature>
<dbReference type="Pfam" id="PF00507">
    <property type="entry name" value="Oxidored_q4"/>
    <property type="match status" value="1"/>
</dbReference>
<evidence type="ECO:0000256" key="1">
    <source>
        <dbReference type="ARBA" id="ARBA00004370"/>
    </source>
</evidence>
<reference evidence="11" key="1">
    <citation type="journal article" date="2021" name="Sci. Adv.">
        <title>The American lobster genome reveals insights on longevity, neural, and immune adaptations.</title>
        <authorList>
            <person name="Polinski J.M."/>
            <person name="Zimin A.V."/>
            <person name="Clark K.F."/>
            <person name="Kohn A.B."/>
            <person name="Sadowski N."/>
            <person name="Timp W."/>
            <person name="Ptitsyn A."/>
            <person name="Khanna P."/>
            <person name="Romanova D.Y."/>
            <person name="Williams P."/>
            <person name="Greenwood S.J."/>
            <person name="Moroz L.L."/>
            <person name="Walt D.R."/>
            <person name="Bodnar A.G."/>
        </authorList>
    </citation>
    <scope>NUCLEOTIDE SEQUENCE</scope>
    <source>
        <strain evidence="11">GMGI-L3</strain>
    </source>
</reference>
<dbReference type="InterPro" id="IPR038430">
    <property type="entry name" value="NDAH_ubi_oxred_su3_sf"/>
</dbReference>
<keyword evidence="5 10" id="KW-0812">Transmembrane</keyword>
<evidence type="ECO:0000256" key="4">
    <source>
        <dbReference type="ARBA" id="ARBA00022448"/>
    </source>
</evidence>
<sequence>TPCNNSTLALPFVTHFTYLLNQPYPTHACPYSSSRDARASGIPFIVLVHRLFFFLDFSVISNVGSNPSFNTRIYAAAIIQSYVFAVLRTLYARDGYIFCFKLSEYIGSFYNCRLCLWIYFFVATGFHGLHVKLYPFASILSKAYYRSRKNSPFECGFDPKGSARLPLFFTFFNCSIFLIFDVEITLLLPLLQLFI</sequence>
<protein>
    <recommendedName>
        <fullName evidence="3">NADH-ubiquinone oxidoreductase chain 3</fullName>
    </recommendedName>
    <alternativeName>
        <fullName evidence="8">NADH dehydrogenase subunit 3</fullName>
    </alternativeName>
</protein>
<proteinExistence type="inferred from homology"/>
<dbReference type="Proteomes" id="UP000747542">
    <property type="component" value="Unassembled WGS sequence"/>
</dbReference>
<dbReference type="GO" id="GO:0008137">
    <property type="term" value="F:NADH dehydrogenase (ubiquinone) activity"/>
    <property type="evidence" value="ECO:0007669"/>
    <property type="project" value="UniProtKB-EC"/>
</dbReference>
<keyword evidence="7 10" id="KW-0472">Membrane</keyword>
<evidence type="ECO:0000256" key="10">
    <source>
        <dbReference type="SAM" id="Phobius"/>
    </source>
</evidence>
<evidence type="ECO:0000256" key="2">
    <source>
        <dbReference type="ARBA" id="ARBA00008472"/>
    </source>
</evidence>
<feature type="transmembrane region" description="Helical" evidence="10">
    <location>
        <begin position="112"/>
        <end position="131"/>
    </location>
</feature>
<dbReference type="Gene3D" id="1.20.58.1610">
    <property type="entry name" value="NADH:ubiquinone/plastoquinone oxidoreductase, chain 3"/>
    <property type="match status" value="1"/>
</dbReference>
<evidence type="ECO:0000256" key="6">
    <source>
        <dbReference type="ARBA" id="ARBA00022989"/>
    </source>
</evidence>
<evidence type="ECO:0000256" key="7">
    <source>
        <dbReference type="ARBA" id="ARBA00023136"/>
    </source>
</evidence>
<dbReference type="EMBL" id="JAHLQT010013174">
    <property type="protein sequence ID" value="KAG7171026.1"/>
    <property type="molecule type" value="Genomic_DNA"/>
</dbReference>
<gene>
    <name evidence="11" type="primary">ND3-L11</name>
    <name evidence="11" type="ORF">Hamer_G031402</name>
</gene>
<comment type="subcellular location">
    <subcellularLocation>
        <location evidence="1">Membrane</location>
    </subcellularLocation>
</comment>
<keyword evidence="12" id="KW-1185">Reference proteome</keyword>
<evidence type="ECO:0000256" key="3">
    <source>
        <dbReference type="ARBA" id="ARBA00021007"/>
    </source>
</evidence>
<name>A0A8J5KF17_HOMAM</name>
<accession>A0A8J5KF17</accession>
<evidence type="ECO:0000256" key="9">
    <source>
        <dbReference type="ARBA" id="ARBA00049551"/>
    </source>
</evidence>
<organism evidence="11 12">
    <name type="scientific">Homarus americanus</name>
    <name type="common">American lobster</name>
    <dbReference type="NCBI Taxonomy" id="6706"/>
    <lineage>
        <taxon>Eukaryota</taxon>
        <taxon>Metazoa</taxon>
        <taxon>Ecdysozoa</taxon>
        <taxon>Arthropoda</taxon>
        <taxon>Crustacea</taxon>
        <taxon>Multicrustacea</taxon>
        <taxon>Malacostraca</taxon>
        <taxon>Eumalacostraca</taxon>
        <taxon>Eucarida</taxon>
        <taxon>Decapoda</taxon>
        <taxon>Pleocyemata</taxon>
        <taxon>Astacidea</taxon>
        <taxon>Nephropoidea</taxon>
        <taxon>Nephropidae</taxon>
        <taxon>Homarus</taxon>
    </lineage>
</organism>
<evidence type="ECO:0000256" key="5">
    <source>
        <dbReference type="ARBA" id="ARBA00022692"/>
    </source>
</evidence>
<evidence type="ECO:0000256" key="8">
    <source>
        <dbReference type="ARBA" id="ARBA00031029"/>
    </source>
</evidence>
<comment type="catalytic activity">
    <reaction evidence="9">
        <text>a ubiquinone + NADH + 5 H(+)(in) = a ubiquinol + NAD(+) + 4 H(+)(out)</text>
        <dbReference type="Rhea" id="RHEA:29091"/>
        <dbReference type="Rhea" id="RHEA-COMP:9565"/>
        <dbReference type="Rhea" id="RHEA-COMP:9566"/>
        <dbReference type="ChEBI" id="CHEBI:15378"/>
        <dbReference type="ChEBI" id="CHEBI:16389"/>
        <dbReference type="ChEBI" id="CHEBI:17976"/>
        <dbReference type="ChEBI" id="CHEBI:57540"/>
        <dbReference type="ChEBI" id="CHEBI:57945"/>
        <dbReference type="EC" id="7.1.1.2"/>
    </reaction>
</comment>
<keyword evidence="6 10" id="KW-1133">Transmembrane helix</keyword>
<evidence type="ECO:0000313" key="11">
    <source>
        <dbReference type="EMBL" id="KAG7171026.1"/>
    </source>
</evidence>
<dbReference type="InterPro" id="IPR000440">
    <property type="entry name" value="NADH_UbQ/plastoQ_OxRdtase_su3"/>
</dbReference>
<keyword evidence="4" id="KW-0813">Transport</keyword>
<comment type="similarity">
    <text evidence="2">Belongs to the complex I subunit 3 family.</text>
</comment>
<feature type="non-terminal residue" evidence="11">
    <location>
        <position position="195"/>
    </location>
</feature>
<dbReference type="AlphaFoldDB" id="A0A8J5KF17"/>